<evidence type="ECO:0000256" key="1">
    <source>
        <dbReference type="ARBA" id="ARBA00022448"/>
    </source>
</evidence>
<keyword evidence="1" id="KW-0813">Transport</keyword>
<dbReference type="InterPro" id="IPR011053">
    <property type="entry name" value="Single_hybrid_motif"/>
</dbReference>
<reference evidence="6 7" key="2">
    <citation type="submission" date="2019-01" db="EMBL/GenBank/DDBJ databases">
        <title>The Pseudomonas aeruginosa pan-genome provides new insights on its population structure, horizontal gene transfer and pathogenicity.</title>
        <authorList>
            <person name="Freschi L."/>
            <person name="Vincent A.T."/>
            <person name="Jeukens J."/>
            <person name="Emond-Rheault J.-G."/>
            <person name="Kukavica-Ibrulj I."/>
            <person name="Dupont M.-J."/>
            <person name="Charette S.J."/>
            <person name="Boyle B."/>
            <person name="Levesque R.C."/>
        </authorList>
    </citation>
    <scope>NUCLEOTIDE SEQUENCE [LARGE SCALE GENOMIC DNA]</scope>
    <source>
        <strain evidence="6 7">PA-W36</strain>
    </source>
</reference>
<dbReference type="Gene3D" id="2.40.420.20">
    <property type="match status" value="1"/>
</dbReference>
<evidence type="ECO:0000259" key="4">
    <source>
        <dbReference type="Pfam" id="PF25973"/>
    </source>
</evidence>
<dbReference type="GO" id="GO:0030288">
    <property type="term" value="C:outer membrane-bounded periplasmic space"/>
    <property type="evidence" value="ECO:0007669"/>
    <property type="project" value="TreeGrafter"/>
</dbReference>
<dbReference type="PANTHER" id="PTHR30097:SF4">
    <property type="entry name" value="SLR6042 PROTEIN"/>
    <property type="match status" value="1"/>
</dbReference>
<dbReference type="InterPro" id="IPR051909">
    <property type="entry name" value="MFP_Cation_Efflux"/>
</dbReference>
<dbReference type="GO" id="GO:0015679">
    <property type="term" value="P:plasma membrane copper ion transport"/>
    <property type="evidence" value="ECO:0007669"/>
    <property type="project" value="TreeGrafter"/>
</dbReference>
<dbReference type="SUPFAM" id="SSF51230">
    <property type="entry name" value="Single hybrid motif"/>
    <property type="match status" value="1"/>
</dbReference>
<dbReference type="EMBL" id="NSNE01000010">
    <property type="protein sequence ID" value="RPM13518.1"/>
    <property type="molecule type" value="Genomic_DNA"/>
</dbReference>
<dbReference type="Pfam" id="PF25973">
    <property type="entry name" value="BSH_CzcB"/>
    <property type="match status" value="1"/>
</dbReference>
<accession>A0A0G4UYF8</accession>
<dbReference type="GO" id="GO:0046914">
    <property type="term" value="F:transition metal ion binding"/>
    <property type="evidence" value="ECO:0007669"/>
    <property type="project" value="TreeGrafter"/>
</dbReference>
<feature type="domain" description="CusB-like beta-barrel" evidence="2">
    <location>
        <begin position="256"/>
        <end position="328"/>
    </location>
</feature>
<organism evidence="6 7">
    <name type="scientific">Pseudomonas aeruginosa</name>
    <dbReference type="NCBI Taxonomy" id="287"/>
    <lineage>
        <taxon>Bacteria</taxon>
        <taxon>Pseudomonadati</taxon>
        <taxon>Pseudomonadota</taxon>
        <taxon>Gammaproteobacteria</taxon>
        <taxon>Pseudomonadales</taxon>
        <taxon>Pseudomonadaceae</taxon>
        <taxon>Pseudomonas</taxon>
    </lineage>
</organism>
<dbReference type="Proteomes" id="UP000284767">
    <property type="component" value="Unassembled WGS sequence"/>
</dbReference>
<feature type="domain" description="CzcB-like barrel-sandwich hybrid" evidence="4">
    <location>
        <begin position="182"/>
        <end position="253"/>
    </location>
</feature>
<dbReference type="Pfam" id="PF25971">
    <property type="entry name" value="CzcB_N"/>
    <property type="match status" value="1"/>
</dbReference>
<dbReference type="Pfam" id="PF25975">
    <property type="entry name" value="CzcB_C"/>
    <property type="match status" value="1"/>
</dbReference>
<evidence type="ECO:0000313" key="6">
    <source>
        <dbReference type="EMBL" id="RPM13518.1"/>
    </source>
</evidence>
<protein>
    <submittedName>
        <fullName evidence="6">HlyD family secretion protein</fullName>
    </submittedName>
</protein>
<dbReference type="InterPro" id="IPR058647">
    <property type="entry name" value="BSH_CzcB-like"/>
</dbReference>
<feature type="domain" description="CzcB-like C-terminal circularly permuted SH3-like" evidence="5">
    <location>
        <begin position="337"/>
        <end position="396"/>
    </location>
</feature>
<gene>
    <name evidence="6" type="ORF">IPC1295_18150</name>
</gene>
<reference evidence="6 7" key="1">
    <citation type="submission" date="2017-08" db="EMBL/GenBank/DDBJ databases">
        <authorList>
            <person name="Feschi L."/>
            <person name="Jeukens J."/>
            <person name="Emond-Rheault J.-G."/>
            <person name="Kukavica-Ibrulj I."/>
            <person name="Boyle B."/>
            <person name="Levesque R.C."/>
        </authorList>
    </citation>
    <scope>NUCLEOTIDE SEQUENCE [LARGE SCALE GENOMIC DNA]</scope>
    <source>
        <strain evidence="6 7">PA-W36</strain>
    </source>
</reference>
<sequence>MIRILSLLLLCVFAAACSPGGDKPKEEASAQASGSYERGPNNGRLLRDGDFALEVTIYETNVPPHYRLYAYRDGKPVAPADVVATIKLSRLDGEVNQFTFTPEGNYLVGSGEVIEPHSFDVAVSAEHAGKKSTWSYQSYEGRVSIPAGIAKDAGIKTESAGPAVIRDVVRLMGTVVLDADRHAAVGARFPGIVRSVNVQQGERVRRGQTLAVVEGNDSMRTYPITAPFDGVVLARNTNVGDVAEAGALFELADPSNVWIDLRAIGTDAEALKPGQPVRIRSATGKTEASGKIQRLLPVAGSGQSVIARVSIPNLEGRWRPGMTVAAEVTVGTRNVPLAVKESGLQRFRDFTVVFTQVGETYEVRMLELGDRDGEYVEVTGGLKPGTNYVAEQSFLIRQDIEKSGASHDH</sequence>
<dbReference type="GO" id="GO:0060003">
    <property type="term" value="P:copper ion export"/>
    <property type="evidence" value="ECO:0007669"/>
    <property type="project" value="TreeGrafter"/>
</dbReference>
<dbReference type="InterPro" id="IPR058792">
    <property type="entry name" value="Beta-barrel_RND_2"/>
</dbReference>
<dbReference type="CDD" id="cd06850">
    <property type="entry name" value="biotinyl_domain"/>
    <property type="match status" value="1"/>
</dbReference>
<evidence type="ECO:0000313" key="7">
    <source>
        <dbReference type="Proteomes" id="UP000284767"/>
    </source>
</evidence>
<dbReference type="PROSITE" id="PS51257">
    <property type="entry name" value="PROKAR_LIPOPROTEIN"/>
    <property type="match status" value="1"/>
</dbReference>
<feature type="domain" description="CzcB N-terminal" evidence="3">
    <location>
        <begin position="43"/>
        <end position="134"/>
    </location>
</feature>
<dbReference type="InterPro" id="IPR058646">
    <property type="entry name" value="CzcB_N"/>
</dbReference>
<evidence type="ECO:0000259" key="2">
    <source>
        <dbReference type="Pfam" id="PF25954"/>
    </source>
</evidence>
<name>A0A0G4UYF8_PSEAI</name>
<evidence type="ECO:0000259" key="3">
    <source>
        <dbReference type="Pfam" id="PF25971"/>
    </source>
</evidence>
<dbReference type="InterPro" id="IPR058649">
    <property type="entry name" value="CzcB_C"/>
</dbReference>
<dbReference type="PANTHER" id="PTHR30097">
    <property type="entry name" value="CATION EFFLUX SYSTEM PROTEIN CUSB"/>
    <property type="match status" value="1"/>
</dbReference>
<evidence type="ECO:0000259" key="5">
    <source>
        <dbReference type="Pfam" id="PF25975"/>
    </source>
</evidence>
<proteinExistence type="predicted"/>
<comment type="caution">
    <text evidence="6">The sequence shown here is derived from an EMBL/GenBank/DDBJ whole genome shotgun (WGS) entry which is preliminary data.</text>
</comment>
<dbReference type="Gene3D" id="2.40.50.100">
    <property type="match status" value="1"/>
</dbReference>
<dbReference type="AlphaFoldDB" id="A0A0G4UYF8"/>
<dbReference type="RefSeq" id="WP_003111093.1">
    <property type="nucleotide sequence ID" value="NZ_CAADLU010000097.1"/>
</dbReference>
<dbReference type="Pfam" id="PF25954">
    <property type="entry name" value="Beta-barrel_RND_2"/>
    <property type="match status" value="1"/>
</dbReference>